<accession>K3X0W1</accession>
<evidence type="ECO:0000313" key="2">
    <source>
        <dbReference type="Proteomes" id="UP000019132"/>
    </source>
</evidence>
<dbReference type="AlphaFoldDB" id="K3X0W1"/>
<name>K3X0W1_GLOUD</name>
<organism evidence="1 2">
    <name type="scientific">Globisporangium ultimum (strain ATCC 200006 / CBS 805.95 / DAOM BR144)</name>
    <name type="common">Pythium ultimum</name>
    <dbReference type="NCBI Taxonomy" id="431595"/>
    <lineage>
        <taxon>Eukaryota</taxon>
        <taxon>Sar</taxon>
        <taxon>Stramenopiles</taxon>
        <taxon>Oomycota</taxon>
        <taxon>Peronosporomycetes</taxon>
        <taxon>Pythiales</taxon>
        <taxon>Pythiaceae</taxon>
        <taxon>Globisporangium</taxon>
    </lineage>
</organism>
<dbReference type="Proteomes" id="UP000019132">
    <property type="component" value="Unassembled WGS sequence"/>
</dbReference>
<keyword evidence="2" id="KW-1185">Reference proteome</keyword>
<protein>
    <submittedName>
        <fullName evidence="1">Uncharacterized protein</fullName>
    </submittedName>
</protein>
<sequence length="64" mass="6894">MQRERLEGWMVRQIENADLAKATVLQLPARTSAVTYTQHGAADVCKALARVAATKAVHVASSVC</sequence>
<reference evidence="2" key="2">
    <citation type="submission" date="2010-04" db="EMBL/GenBank/DDBJ databases">
        <authorList>
            <person name="Buell R."/>
            <person name="Hamilton J."/>
            <person name="Hostetler J."/>
        </authorList>
    </citation>
    <scope>NUCLEOTIDE SEQUENCE [LARGE SCALE GENOMIC DNA]</scope>
    <source>
        <strain evidence="2">DAOM:BR144</strain>
    </source>
</reference>
<reference evidence="1" key="3">
    <citation type="submission" date="2015-02" db="UniProtKB">
        <authorList>
            <consortium name="EnsemblProtists"/>
        </authorList>
    </citation>
    <scope>IDENTIFICATION</scope>
    <source>
        <strain evidence="1">DAOM BR144</strain>
    </source>
</reference>
<dbReference type="InParanoid" id="K3X0W1"/>
<dbReference type="EnsemblProtists" id="PYU1_T010860">
    <property type="protein sequence ID" value="PYU1_T010860"/>
    <property type="gene ID" value="PYU1_G010837"/>
</dbReference>
<reference evidence="2" key="1">
    <citation type="journal article" date="2010" name="Genome Biol.">
        <title>Genome sequence of the necrotrophic plant pathogen Pythium ultimum reveals original pathogenicity mechanisms and effector repertoire.</title>
        <authorList>
            <person name="Levesque C.A."/>
            <person name="Brouwer H."/>
            <person name="Cano L."/>
            <person name="Hamilton J.P."/>
            <person name="Holt C."/>
            <person name="Huitema E."/>
            <person name="Raffaele S."/>
            <person name="Robideau G.P."/>
            <person name="Thines M."/>
            <person name="Win J."/>
            <person name="Zerillo M.M."/>
            <person name="Beakes G.W."/>
            <person name="Boore J.L."/>
            <person name="Busam D."/>
            <person name="Dumas B."/>
            <person name="Ferriera S."/>
            <person name="Fuerstenberg S.I."/>
            <person name="Gachon C.M."/>
            <person name="Gaulin E."/>
            <person name="Govers F."/>
            <person name="Grenville-Briggs L."/>
            <person name="Horner N."/>
            <person name="Hostetler J."/>
            <person name="Jiang R.H."/>
            <person name="Johnson J."/>
            <person name="Krajaejun T."/>
            <person name="Lin H."/>
            <person name="Meijer H.J."/>
            <person name="Moore B."/>
            <person name="Morris P."/>
            <person name="Phuntmart V."/>
            <person name="Puiu D."/>
            <person name="Shetty J."/>
            <person name="Stajich J.E."/>
            <person name="Tripathy S."/>
            <person name="Wawra S."/>
            <person name="van West P."/>
            <person name="Whitty B.R."/>
            <person name="Coutinho P.M."/>
            <person name="Henrissat B."/>
            <person name="Martin F."/>
            <person name="Thomas P.D."/>
            <person name="Tyler B.M."/>
            <person name="De Vries R.P."/>
            <person name="Kamoun S."/>
            <person name="Yandell M."/>
            <person name="Tisserat N."/>
            <person name="Buell C.R."/>
        </authorList>
    </citation>
    <scope>NUCLEOTIDE SEQUENCE</scope>
    <source>
        <strain evidence="2">DAOM:BR144</strain>
    </source>
</reference>
<dbReference type="HOGENOM" id="CLU_2872588_0_0_1"/>
<dbReference type="EMBL" id="GL376590">
    <property type="status" value="NOT_ANNOTATED_CDS"/>
    <property type="molecule type" value="Genomic_DNA"/>
</dbReference>
<evidence type="ECO:0000313" key="1">
    <source>
        <dbReference type="EnsemblProtists" id="PYU1_T010860"/>
    </source>
</evidence>
<dbReference type="VEuPathDB" id="FungiDB:PYU1_G010837"/>
<proteinExistence type="predicted"/>